<reference evidence="3 4" key="1">
    <citation type="journal article" date="2021" name="Elife">
        <title>Chloroplast acquisition without the gene transfer in kleptoplastic sea slugs, Plakobranchus ocellatus.</title>
        <authorList>
            <person name="Maeda T."/>
            <person name="Takahashi S."/>
            <person name="Yoshida T."/>
            <person name="Shimamura S."/>
            <person name="Takaki Y."/>
            <person name="Nagai Y."/>
            <person name="Toyoda A."/>
            <person name="Suzuki Y."/>
            <person name="Arimoto A."/>
            <person name="Ishii H."/>
            <person name="Satoh N."/>
            <person name="Nishiyama T."/>
            <person name="Hasebe M."/>
            <person name="Maruyama T."/>
            <person name="Minagawa J."/>
            <person name="Obokata J."/>
            <person name="Shigenobu S."/>
        </authorList>
    </citation>
    <scope>NUCLEOTIDE SEQUENCE [LARGE SCALE GENOMIC DNA]</scope>
</reference>
<dbReference type="SUPFAM" id="SSF56436">
    <property type="entry name" value="C-type lectin-like"/>
    <property type="match status" value="1"/>
</dbReference>
<dbReference type="Pfam" id="PF00059">
    <property type="entry name" value="Lectin_C"/>
    <property type="match status" value="1"/>
</dbReference>
<dbReference type="EMBL" id="BLXT01003557">
    <property type="protein sequence ID" value="GFO02024.1"/>
    <property type="molecule type" value="Genomic_DNA"/>
</dbReference>
<dbReference type="InterPro" id="IPR016187">
    <property type="entry name" value="CTDL_fold"/>
</dbReference>
<comment type="caution">
    <text evidence="3">The sequence shown here is derived from an EMBL/GenBank/DDBJ whole genome shotgun (WGS) entry which is preliminary data.</text>
</comment>
<sequence>MCSSLRFQGATKFLKPYQDKCYKFYVQPRSKRQYWEAQRECKKNKGNLAMPKTEEMNKFLADSLLQYGEKEEVFIGLDDMERERQFKWKDGSELMKPKFYENFNKGTGIFRKRGGQNRDCVTLDPLSNKWQDIDCRRNIIQRLTGYRKAKSFVCEYGDDNDKDKDVPDSTRSTTNDPGNNKQTGDGSSFANSTAINKDEKHITSPPFANDDNKQNDSFNEEPYNRGILDNFPRPPTPEEPTWMKVFRWTLLLILAASQLYTRMIFHH</sequence>
<proteinExistence type="predicted"/>
<dbReference type="Gene3D" id="3.10.100.10">
    <property type="entry name" value="Mannose-Binding Protein A, subunit A"/>
    <property type="match status" value="1"/>
</dbReference>
<keyword evidence="4" id="KW-1185">Reference proteome</keyword>
<evidence type="ECO:0000313" key="4">
    <source>
        <dbReference type="Proteomes" id="UP000735302"/>
    </source>
</evidence>
<feature type="compositionally biased region" description="Polar residues" evidence="1">
    <location>
        <begin position="169"/>
        <end position="195"/>
    </location>
</feature>
<dbReference type="InterPro" id="IPR016186">
    <property type="entry name" value="C-type_lectin-like/link_sf"/>
</dbReference>
<accession>A0AAV4A724</accession>
<dbReference type="AlphaFoldDB" id="A0AAV4A724"/>
<dbReference type="SMART" id="SM00034">
    <property type="entry name" value="CLECT"/>
    <property type="match status" value="1"/>
</dbReference>
<evidence type="ECO:0000313" key="3">
    <source>
        <dbReference type="EMBL" id="GFO02024.1"/>
    </source>
</evidence>
<name>A0AAV4A724_9GAST</name>
<feature type="compositionally biased region" description="Basic and acidic residues" evidence="1">
    <location>
        <begin position="159"/>
        <end position="168"/>
    </location>
</feature>
<feature type="region of interest" description="Disordered" evidence="1">
    <location>
        <begin position="157"/>
        <end position="235"/>
    </location>
</feature>
<evidence type="ECO:0000259" key="2">
    <source>
        <dbReference type="PROSITE" id="PS50041"/>
    </source>
</evidence>
<protein>
    <submittedName>
        <fullName evidence="3">Collectin-11</fullName>
    </submittedName>
</protein>
<dbReference type="InterPro" id="IPR001304">
    <property type="entry name" value="C-type_lectin-like"/>
</dbReference>
<dbReference type="CDD" id="cd00037">
    <property type="entry name" value="CLECT"/>
    <property type="match status" value="1"/>
</dbReference>
<dbReference type="PANTHER" id="PTHR22801:SF63">
    <property type="entry name" value="C-TYPE LECTIN DOMAIN-CONTAINING PROTEIN"/>
    <property type="match status" value="1"/>
</dbReference>
<organism evidence="3 4">
    <name type="scientific">Plakobranchus ocellatus</name>
    <dbReference type="NCBI Taxonomy" id="259542"/>
    <lineage>
        <taxon>Eukaryota</taxon>
        <taxon>Metazoa</taxon>
        <taxon>Spiralia</taxon>
        <taxon>Lophotrochozoa</taxon>
        <taxon>Mollusca</taxon>
        <taxon>Gastropoda</taxon>
        <taxon>Heterobranchia</taxon>
        <taxon>Euthyneura</taxon>
        <taxon>Panpulmonata</taxon>
        <taxon>Sacoglossa</taxon>
        <taxon>Placobranchoidea</taxon>
        <taxon>Plakobranchidae</taxon>
        <taxon>Plakobranchus</taxon>
    </lineage>
</organism>
<dbReference type="InterPro" id="IPR050801">
    <property type="entry name" value="Ca-Dep_Lectins_ImmuneDev"/>
</dbReference>
<dbReference type="PANTHER" id="PTHR22801">
    <property type="entry name" value="LITHOSTATHINE"/>
    <property type="match status" value="1"/>
</dbReference>
<feature type="domain" description="C-type lectin" evidence="2">
    <location>
        <begin position="17"/>
        <end position="137"/>
    </location>
</feature>
<gene>
    <name evidence="3" type="ORF">PoB_002852900</name>
</gene>
<evidence type="ECO:0000256" key="1">
    <source>
        <dbReference type="SAM" id="MobiDB-lite"/>
    </source>
</evidence>
<dbReference type="Proteomes" id="UP000735302">
    <property type="component" value="Unassembled WGS sequence"/>
</dbReference>
<dbReference type="PROSITE" id="PS50041">
    <property type="entry name" value="C_TYPE_LECTIN_2"/>
    <property type="match status" value="1"/>
</dbReference>